<dbReference type="InterPro" id="IPR058240">
    <property type="entry name" value="rSAM_sf"/>
</dbReference>
<feature type="domain" description="Radical SAM core" evidence="9">
    <location>
        <begin position="30"/>
        <end position="245"/>
    </location>
</feature>
<dbReference type="InterPro" id="IPR050377">
    <property type="entry name" value="Radical_SAM_PqqE_MftC-like"/>
</dbReference>
<dbReference type="InterPro" id="IPR013785">
    <property type="entry name" value="Aldolase_TIM"/>
</dbReference>
<evidence type="ECO:0000256" key="6">
    <source>
        <dbReference type="ARBA" id="ARBA00023002"/>
    </source>
</evidence>
<dbReference type="SFLD" id="SFLDG01067">
    <property type="entry name" value="SPASM/twitch_domain_containing"/>
    <property type="match status" value="1"/>
</dbReference>
<comment type="caution">
    <text evidence="10">The sequence shown here is derived from an EMBL/GenBank/DDBJ whole genome shotgun (WGS) entry which is preliminary data.</text>
</comment>
<proteinExistence type="inferred from homology"/>
<dbReference type="Pfam" id="PF04055">
    <property type="entry name" value="Radical_SAM"/>
    <property type="match status" value="1"/>
</dbReference>
<keyword evidence="3" id="KW-0004">4Fe-4S</keyword>
<dbReference type="Gene3D" id="3.20.20.70">
    <property type="entry name" value="Aldolase class I"/>
    <property type="match status" value="1"/>
</dbReference>
<keyword evidence="5" id="KW-0479">Metal-binding</keyword>
<dbReference type="InterPro" id="IPR007197">
    <property type="entry name" value="rSAM"/>
</dbReference>
<dbReference type="EMBL" id="DUJR01000009">
    <property type="protein sequence ID" value="HII59424.1"/>
    <property type="molecule type" value="Genomic_DNA"/>
</dbReference>
<dbReference type="FunFam" id="3.20.20.70:FF:000499">
    <property type="match status" value="1"/>
</dbReference>
<evidence type="ECO:0000313" key="11">
    <source>
        <dbReference type="Proteomes" id="UP000645676"/>
    </source>
</evidence>
<evidence type="ECO:0000256" key="5">
    <source>
        <dbReference type="ARBA" id="ARBA00022723"/>
    </source>
</evidence>
<dbReference type="SUPFAM" id="SSF102114">
    <property type="entry name" value="Radical SAM enzymes"/>
    <property type="match status" value="1"/>
</dbReference>
<dbReference type="AlphaFoldDB" id="A0A832SV31"/>
<accession>A0A832SV31</accession>
<evidence type="ECO:0000256" key="1">
    <source>
        <dbReference type="ARBA" id="ARBA00001966"/>
    </source>
</evidence>
<organism evidence="10 11">
    <name type="scientific">Methanocaldococcus jannaschii</name>
    <dbReference type="NCBI Taxonomy" id="2190"/>
    <lineage>
        <taxon>Archaea</taxon>
        <taxon>Methanobacteriati</taxon>
        <taxon>Methanobacteriota</taxon>
        <taxon>Methanomada group</taxon>
        <taxon>Methanococci</taxon>
        <taxon>Methanococcales</taxon>
        <taxon>Methanocaldococcaceae</taxon>
        <taxon>Methanocaldococcus</taxon>
    </lineage>
</organism>
<evidence type="ECO:0000259" key="9">
    <source>
        <dbReference type="PROSITE" id="PS51918"/>
    </source>
</evidence>
<evidence type="ECO:0000256" key="7">
    <source>
        <dbReference type="ARBA" id="ARBA00023004"/>
    </source>
</evidence>
<dbReference type="GO" id="GO:0051539">
    <property type="term" value="F:4 iron, 4 sulfur cluster binding"/>
    <property type="evidence" value="ECO:0007669"/>
    <property type="project" value="UniProtKB-KW"/>
</dbReference>
<dbReference type="PROSITE" id="PS51918">
    <property type="entry name" value="RADICAL_SAM"/>
    <property type="match status" value="1"/>
</dbReference>
<comment type="cofactor">
    <cofactor evidence="1">
        <name>[4Fe-4S] cluster</name>
        <dbReference type="ChEBI" id="CHEBI:49883"/>
    </cofactor>
</comment>
<reference evidence="10" key="1">
    <citation type="journal article" date="2020" name="bioRxiv">
        <title>A rank-normalized archaeal taxonomy based on genome phylogeny resolves widespread incomplete and uneven classifications.</title>
        <authorList>
            <person name="Rinke C."/>
            <person name="Chuvochina M."/>
            <person name="Mussig A.J."/>
            <person name="Chaumeil P.-A."/>
            <person name="Waite D.W."/>
            <person name="Whitman W.B."/>
            <person name="Parks D.H."/>
            <person name="Hugenholtz P."/>
        </authorList>
    </citation>
    <scope>NUCLEOTIDE SEQUENCE</scope>
    <source>
        <strain evidence="10">UBA8849</strain>
    </source>
</reference>
<dbReference type="CDD" id="cd01335">
    <property type="entry name" value="Radical_SAM"/>
    <property type="match status" value="1"/>
</dbReference>
<evidence type="ECO:0000313" key="10">
    <source>
        <dbReference type="EMBL" id="HII59424.1"/>
    </source>
</evidence>
<dbReference type="Proteomes" id="UP000645676">
    <property type="component" value="Unassembled WGS sequence"/>
</dbReference>
<name>A0A832SV31_9EURY</name>
<dbReference type="PANTHER" id="PTHR11228">
    <property type="entry name" value="RADICAL SAM DOMAIN PROTEIN"/>
    <property type="match status" value="1"/>
</dbReference>
<sequence>MLNTLMLREWLRSMLRSCISKIFGDLMLISHISLSDKITLLTYGCNFKCKYCFFKPLSCKKYSVDEILNKILEVNENYKLDKILIAGGEPTLQNDLSELTKLLKDEGFYLMLSTNGYYLKDMLDKLEVDEIHIDLKAYDENKHIYLTSCSNKKVLDCISYIGKYRDEFNFKVEIDTVLIPNIVDLDEIEKIAKFLSNWDLPYRITGYVKYNNNLNAEKPDEDKILKAKEIALKYLSNVSCSLDFKRHKKSKKVII</sequence>
<dbReference type="GO" id="GO:0016491">
    <property type="term" value="F:oxidoreductase activity"/>
    <property type="evidence" value="ECO:0007669"/>
    <property type="project" value="UniProtKB-KW"/>
</dbReference>
<evidence type="ECO:0000256" key="8">
    <source>
        <dbReference type="ARBA" id="ARBA00023014"/>
    </source>
</evidence>
<dbReference type="GO" id="GO:0046872">
    <property type="term" value="F:metal ion binding"/>
    <property type="evidence" value="ECO:0007669"/>
    <property type="project" value="UniProtKB-KW"/>
</dbReference>
<dbReference type="SMR" id="A0A832SV31"/>
<dbReference type="InterPro" id="IPR001989">
    <property type="entry name" value="Radical_activat_CS"/>
</dbReference>
<keyword evidence="6" id="KW-0560">Oxidoreductase</keyword>
<protein>
    <submittedName>
        <fullName evidence="10">Radical SAM protein</fullName>
    </submittedName>
</protein>
<evidence type="ECO:0000256" key="3">
    <source>
        <dbReference type="ARBA" id="ARBA00022485"/>
    </source>
</evidence>
<dbReference type="PROSITE" id="PS01087">
    <property type="entry name" value="RADICAL_ACTIVATING"/>
    <property type="match status" value="1"/>
</dbReference>
<keyword evidence="4" id="KW-0949">S-adenosyl-L-methionine</keyword>
<evidence type="ECO:0000256" key="2">
    <source>
        <dbReference type="ARBA" id="ARBA00009777"/>
    </source>
</evidence>
<keyword evidence="8" id="KW-0411">Iron-sulfur</keyword>
<keyword evidence="7" id="KW-0408">Iron</keyword>
<dbReference type="PANTHER" id="PTHR11228:SF27">
    <property type="entry name" value="GLYCYL-RADICAL ENZYME ACTIVATING ENZYME MJ1227-RELATED"/>
    <property type="match status" value="1"/>
</dbReference>
<comment type="similarity">
    <text evidence="2">Belongs to the organic radical-activating enzymes family.</text>
</comment>
<dbReference type="OMA" id="LTPWDHH"/>
<gene>
    <name evidence="10" type="ORF">HA335_02400</name>
</gene>
<evidence type="ECO:0000256" key="4">
    <source>
        <dbReference type="ARBA" id="ARBA00022691"/>
    </source>
</evidence>
<dbReference type="SFLD" id="SFLDS00029">
    <property type="entry name" value="Radical_SAM"/>
    <property type="match status" value="1"/>
</dbReference>